<dbReference type="EMBL" id="MFBN01000058">
    <property type="protein sequence ID" value="OGD93825.1"/>
    <property type="molecule type" value="Genomic_DNA"/>
</dbReference>
<gene>
    <name evidence="2" type="ORF">A3A48_02210</name>
</gene>
<dbReference type="Proteomes" id="UP000178336">
    <property type="component" value="Unassembled WGS sequence"/>
</dbReference>
<dbReference type="Gene3D" id="1.10.10.10">
    <property type="entry name" value="Winged helix-like DNA-binding domain superfamily/Winged helix DNA-binding domain"/>
    <property type="match status" value="1"/>
</dbReference>
<comment type="caution">
    <text evidence="2">The sequence shown here is derived from an EMBL/GenBank/DDBJ whole genome shotgun (WGS) entry which is preliminary data.</text>
</comment>
<organism evidence="2 3">
    <name type="scientific">Candidatus Curtissbacteria bacterium RIFCSPLOWO2_01_FULL_37_9</name>
    <dbReference type="NCBI Taxonomy" id="1797724"/>
    <lineage>
        <taxon>Bacteria</taxon>
        <taxon>Candidatus Curtissiibacteriota</taxon>
    </lineage>
</organism>
<reference evidence="2 3" key="1">
    <citation type="journal article" date="2016" name="Nat. Commun.">
        <title>Thousands of microbial genomes shed light on interconnected biogeochemical processes in an aquifer system.</title>
        <authorList>
            <person name="Anantharaman K."/>
            <person name="Brown C.T."/>
            <person name="Hug L.A."/>
            <person name="Sharon I."/>
            <person name="Castelle C.J."/>
            <person name="Probst A.J."/>
            <person name="Thomas B.C."/>
            <person name="Singh A."/>
            <person name="Wilkins M.J."/>
            <person name="Karaoz U."/>
            <person name="Brodie E.L."/>
            <person name="Williams K.H."/>
            <person name="Hubbard S.S."/>
            <person name="Banfield J.F."/>
        </authorList>
    </citation>
    <scope>NUCLEOTIDE SEQUENCE [LARGE SCALE GENOMIC DNA]</scope>
</reference>
<evidence type="ECO:0000313" key="2">
    <source>
        <dbReference type="EMBL" id="OGD93825.1"/>
    </source>
</evidence>
<evidence type="ECO:0000313" key="3">
    <source>
        <dbReference type="Proteomes" id="UP000178336"/>
    </source>
</evidence>
<feature type="region of interest" description="Disordered" evidence="1">
    <location>
        <begin position="230"/>
        <end position="249"/>
    </location>
</feature>
<name>A0A1F5GPR5_9BACT</name>
<dbReference type="InterPro" id="IPR036388">
    <property type="entry name" value="WH-like_DNA-bd_sf"/>
</dbReference>
<dbReference type="AlphaFoldDB" id="A0A1F5GPR5"/>
<protein>
    <recommendedName>
        <fullName evidence="4">Bacteriophage lambda Replication protein O N-terminal domain-containing protein</fullName>
    </recommendedName>
</protein>
<accession>A0A1F5GPR5</accession>
<proteinExistence type="predicted"/>
<evidence type="ECO:0000256" key="1">
    <source>
        <dbReference type="SAM" id="MobiDB-lite"/>
    </source>
</evidence>
<sequence>MIDKFSGFSQDPYEAWFPYPEELSEWWYKLTGSEQKVLDYILRHTLGFQKTSDAISYRQFIKGVRNCDNGCGIRSTRTLSNAIKGLINKGYVTKIGERTSGKPIKYCLVYKTEEKEDKGLSKIKSRSVKSKKVRSLETKDTINNNSINNSQYIYTEKDKKITKNLPSKYSSINEITEEDLVEIAEKYHVPLGFVKLKLETLKNYCEAKGRRYKNYKSALRNFVLTDMQRQVERRQGDPTKRGIDARHIS</sequence>
<dbReference type="STRING" id="1797724.A3A48_02210"/>
<evidence type="ECO:0008006" key="4">
    <source>
        <dbReference type="Google" id="ProtNLM"/>
    </source>
</evidence>